<name>A0ABM5P1C6_9MOLU</name>
<organism evidence="1 2">
    <name type="scientific">Mycoplasma ovis str. Michigan</name>
    <dbReference type="NCBI Taxonomy" id="1415773"/>
    <lineage>
        <taxon>Bacteria</taxon>
        <taxon>Bacillati</taxon>
        <taxon>Mycoplasmatota</taxon>
        <taxon>Mollicutes</taxon>
        <taxon>Mycoplasmataceae</taxon>
        <taxon>Mycoplasma</taxon>
    </lineage>
</organism>
<protein>
    <submittedName>
        <fullName evidence="1">Uncharacterized protein</fullName>
    </submittedName>
</protein>
<keyword evidence="2" id="KW-1185">Reference proteome</keyword>
<accession>A0ABM5P1C6</accession>
<gene>
    <name evidence="1" type="ORF">OVS_02015</name>
</gene>
<reference evidence="1 2" key="1">
    <citation type="journal article" date="2014" name="Genome Announc.">
        <title>Complete Genome Sequence of Mycoplasma ovis Strain Michigan, a Hemoplasma of Sheep with Two Distinct 16S rRNA Genes.</title>
        <authorList>
            <person name="Deshuillers P.L."/>
            <person name="Santos A.P."/>
            <person name="do Nascimento N.C."/>
            <person name="Hampel J.A."/>
            <person name="Bergin I.L."/>
            <person name="Dyson M.C."/>
            <person name="Messick J.B."/>
        </authorList>
    </citation>
    <scope>NUCLEOTIDE SEQUENCE [LARGE SCALE GENOMIC DNA]</scope>
    <source>
        <strain evidence="1 2">Michigan</strain>
    </source>
</reference>
<sequence length="144" mass="16602">MSFFNLGLAFKCGLTFGSCLSIPAFINLVGENSALTTGLDEVSAHIPILNCKQHGKHYRVYLTSKEINEWNAKDSNYISLKVLDSNNKDNIVWRPNVKEGEKWTNWALMLQGGEKSFIESSQRKYEVFVRRSYFYKLRPKKNKT</sequence>
<dbReference type="RefSeq" id="WP_024071185.1">
    <property type="nucleotide sequence ID" value="NC_023062.1"/>
</dbReference>
<dbReference type="Proteomes" id="UP000018745">
    <property type="component" value="Chromosome"/>
</dbReference>
<evidence type="ECO:0000313" key="1">
    <source>
        <dbReference type="EMBL" id="AHC40269.1"/>
    </source>
</evidence>
<dbReference type="EMBL" id="CP006935">
    <property type="protein sequence ID" value="AHC40269.1"/>
    <property type="molecule type" value="Genomic_DNA"/>
</dbReference>
<proteinExistence type="predicted"/>
<evidence type="ECO:0000313" key="2">
    <source>
        <dbReference type="Proteomes" id="UP000018745"/>
    </source>
</evidence>